<dbReference type="EMBL" id="OZ034821">
    <property type="protein sequence ID" value="CAL1405184.1"/>
    <property type="molecule type" value="Genomic_DNA"/>
</dbReference>
<organism evidence="10 11">
    <name type="scientific">Linum trigynum</name>
    <dbReference type="NCBI Taxonomy" id="586398"/>
    <lineage>
        <taxon>Eukaryota</taxon>
        <taxon>Viridiplantae</taxon>
        <taxon>Streptophyta</taxon>
        <taxon>Embryophyta</taxon>
        <taxon>Tracheophyta</taxon>
        <taxon>Spermatophyta</taxon>
        <taxon>Magnoliopsida</taxon>
        <taxon>eudicotyledons</taxon>
        <taxon>Gunneridae</taxon>
        <taxon>Pentapetalae</taxon>
        <taxon>rosids</taxon>
        <taxon>fabids</taxon>
        <taxon>Malpighiales</taxon>
        <taxon>Linaceae</taxon>
        <taxon>Linum</taxon>
    </lineage>
</organism>
<dbReference type="InterPro" id="IPR035513">
    <property type="entry name" value="Invertase/methylesterase_inhib"/>
</dbReference>
<dbReference type="AlphaFoldDB" id="A0AAV2G3E9"/>
<evidence type="ECO:0000256" key="6">
    <source>
        <dbReference type="ARBA" id="ARBA00023180"/>
    </source>
</evidence>
<keyword evidence="5" id="KW-1015">Disulfide bond</keyword>
<dbReference type="InterPro" id="IPR051955">
    <property type="entry name" value="PME_Inhibitor"/>
</dbReference>
<comment type="similarity">
    <text evidence="7">Belongs to the PMEI family.</text>
</comment>
<evidence type="ECO:0000256" key="8">
    <source>
        <dbReference type="SAM" id="SignalP"/>
    </source>
</evidence>
<evidence type="ECO:0000259" key="9">
    <source>
        <dbReference type="SMART" id="SM00856"/>
    </source>
</evidence>
<feature type="signal peptide" evidence="8">
    <location>
        <begin position="1"/>
        <end position="24"/>
    </location>
</feature>
<dbReference type="NCBIfam" id="TIGR01614">
    <property type="entry name" value="PME_inhib"/>
    <property type="match status" value="1"/>
</dbReference>
<dbReference type="GO" id="GO:0030599">
    <property type="term" value="F:pectinesterase activity"/>
    <property type="evidence" value="ECO:0007669"/>
    <property type="project" value="UniProtKB-EC"/>
</dbReference>
<dbReference type="GO" id="GO:0004857">
    <property type="term" value="F:enzyme inhibitor activity"/>
    <property type="evidence" value="ECO:0007669"/>
    <property type="project" value="InterPro"/>
</dbReference>
<dbReference type="PANTHER" id="PTHR31080:SF15">
    <property type="entry name" value="INVERTASE"/>
    <property type="match status" value="1"/>
</dbReference>
<evidence type="ECO:0000256" key="2">
    <source>
        <dbReference type="ARBA" id="ARBA00007786"/>
    </source>
</evidence>
<dbReference type="Proteomes" id="UP001497516">
    <property type="component" value="Chromosome 8"/>
</dbReference>
<dbReference type="FunFam" id="1.20.140.40:FF:000010">
    <property type="entry name" value="Pectinesterase"/>
    <property type="match status" value="1"/>
</dbReference>
<protein>
    <recommendedName>
        <fullName evidence="3">pectinesterase</fullName>
        <ecNumber evidence="3">3.1.1.11</ecNumber>
    </recommendedName>
</protein>
<comment type="similarity">
    <text evidence="2">In the C-terminal section; belongs to the pectinesterase family.</text>
</comment>
<dbReference type="Pfam" id="PF04043">
    <property type="entry name" value="PMEI"/>
    <property type="match status" value="1"/>
</dbReference>
<feature type="domain" description="Pectinesterase inhibitor" evidence="9">
    <location>
        <begin position="31"/>
        <end position="189"/>
    </location>
</feature>
<evidence type="ECO:0000256" key="4">
    <source>
        <dbReference type="ARBA" id="ARBA00022729"/>
    </source>
</evidence>
<proteinExistence type="inferred from homology"/>
<accession>A0AAV2G3E9</accession>
<dbReference type="InterPro" id="IPR006501">
    <property type="entry name" value="Pectinesterase_inhib_dom"/>
</dbReference>
<dbReference type="CDD" id="cd15798">
    <property type="entry name" value="PMEI-like_3"/>
    <property type="match status" value="1"/>
</dbReference>
<comment type="similarity">
    <text evidence="1">In the N-terminal section; belongs to the PMEI family.</text>
</comment>
<dbReference type="SUPFAM" id="SSF101148">
    <property type="entry name" value="Plant invertase/pectin methylesterase inhibitor"/>
    <property type="match status" value="1"/>
</dbReference>
<feature type="chain" id="PRO_5043606791" description="pectinesterase" evidence="8">
    <location>
        <begin position="25"/>
        <end position="196"/>
    </location>
</feature>
<keyword evidence="4 8" id="KW-0732">Signal</keyword>
<evidence type="ECO:0000313" key="10">
    <source>
        <dbReference type="EMBL" id="CAL1405184.1"/>
    </source>
</evidence>
<sequence>MESLPILLLTSLLFLSTFPNPSAAASATSQKYINYLKTACAGTTYPKVCYTSLAPYASTIKTDDVRLCSAALSVTLQAVRDTSSLVSRLRKRAGLGRGDAAVLKDCAEEIQTTIDELKQTARAVAGLRKGSTAAERAMGNIRTWLSAAITDETTCTDVFDGEDVSAAVKAPIWNSIKKVGRLTSNALALADKLMGY</sequence>
<evidence type="ECO:0000313" key="11">
    <source>
        <dbReference type="Proteomes" id="UP001497516"/>
    </source>
</evidence>
<dbReference type="SMART" id="SM00856">
    <property type="entry name" value="PMEI"/>
    <property type="match status" value="1"/>
</dbReference>
<evidence type="ECO:0000256" key="3">
    <source>
        <dbReference type="ARBA" id="ARBA00013229"/>
    </source>
</evidence>
<evidence type="ECO:0000256" key="1">
    <source>
        <dbReference type="ARBA" id="ARBA00006027"/>
    </source>
</evidence>
<dbReference type="EC" id="3.1.1.11" evidence="3"/>
<evidence type="ECO:0000256" key="5">
    <source>
        <dbReference type="ARBA" id="ARBA00023157"/>
    </source>
</evidence>
<evidence type="ECO:0000256" key="7">
    <source>
        <dbReference type="ARBA" id="ARBA00038471"/>
    </source>
</evidence>
<keyword evidence="6" id="KW-0325">Glycoprotein</keyword>
<dbReference type="Gene3D" id="1.20.140.40">
    <property type="entry name" value="Invertase/pectin methylesterase inhibitor family protein"/>
    <property type="match status" value="1"/>
</dbReference>
<gene>
    <name evidence="10" type="ORF">LTRI10_LOCUS44986</name>
</gene>
<name>A0AAV2G3E9_9ROSI</name>
<keyword evidence="11" id="KW-1185">Reference proteome</keyword>
<reference evidence="10 11" key="1">
    <citation type="submission" date="2024-04" db="EMBL/GenBank/DDBJ databases">
        <authorList>
            <person name="Fracassetti M."/>
        </authorList>
    </citation>
    <scope>NUCLEOTIDE SEQUENCE [LARGE SCALE GENOMIC DNA]</scope>
</reference>
<dbReference type="PANTHER" id="PTHR31080">
    <property type="entry name" value="PECTINESTERASE INHIBITOR-LIKE"/>
    <property type="match status" value="1"/>
</dbReference>